<protein>
    <submittedName>
        <fullName evidence="2">Replication associated protein</fullName>
    </submittedName>
</protein>
<feature type="domain" description="Replication-associated protein ORF2/G2P" evidence="1">
    <location>
        <begin position="87"/>
        <end position="184"/>
    </location>
</feature>
<dbReference type="Pfam" id="PF23343">
    <property type="entry name" value="REP_ORF2-G2P"/>
    <property type="match status" value="1"/>
</dbReference>
<dbReference type="InterPro" id="IPR056906">
    <property type="entry name" value="ORF2/G2P_dom"/>
</dbReference>
<evidence type="ECO:0000259" key="1">
    <source>
        <dbReference type="Pfam" id="PF23343"/>
    </source>
</evidence>
<sequence>MCYFTKKVLNKRFLPNRKNRWNPPVCTDERFRYVEVECGHCFECRKKKRREWRIRNYEQLKETPVAVFFTGTVSPQRYEHICKQYGYKNDGSQDNEIITKIQRLFLERIRKEKGYSIKHWCVTEKGHTNTRRIHIHGLYYATHGETKWQLTKTLFENWIDGYKFYGSYVNEKTINYVSKYMTKKDEDNPDYIGIVLCSKGLGANYAKRMTYKHEWNKEKTIITYRARNGADMPLPRYYKTQLYTEDQRQLLWLYAEDKGVKWVKGFEVQEANGTNRDYYETLVKQKNEEGAPLHGDVEEEIIRKKAINRMYKLQNLTQRKRSQKREIKREERDLFYSLKDGTYCPF</sequence>
<accession>A0A8S5UG21</accession>
<name>A0A8S5UG21_9VIRU</name>
<organism evidence="2">
    <name type="scientific">Microviridae sp. ctOkR17</name>
    <dbReference type="NCBI Taxonomy" id="2824996"/>
    <lineage>
        <taxon>Viruses</taxon>
        <taxon>Monodnaviria</taxon>
        <taxon>Sangervirae</taxon>
        <taxon>Phixviricota</taxon>
        <taxon>Malgrandaviricetes</taxon>
        <taxon>Petitvirales</taxon>
        <taxon>Microviridae</taxon>
    </lineage>
</organism>
<evidence type="ECO:0000313" key="2">
    <source>
        <dbReference type="EMBL" id="DAF93326.1"/>
    </source>
</evidence>
<reference evidence="2" key="1">
    <citation type="journal article" date="2021" name="Proc. Natl. Acad. Sci. U.S.A.">
        <title>A Catalog of Tens of Thousands of Viruses from Human Metagenomes Reveals Hidden Associations with Chronic Diseases.</title>
        <authorList>
            <person name="Tisza M.J."/>
            <person name="Buck C.B."/>
        </authorList>
    </citation>
    <scope>NUCLEOTIDE SEQUENCE</scope>
    <source>
        <strain evidence="2">CtOkR17</strain>
    </source>
</reference>
<dbReference type="EMBL" id="BK016083">
    <property type="protein sequence ID" value="DAF93326.1"/>
    <property type="molecule type" value="Genomic_DNA"/>
</dbReference>
<proteinExistence type="predicted"/>